<dbReference type="InterPro" id="IPR036397">
    <property type="entry name" value="RNaseH_sf"/>
</dbReference>
<sequence>MTDEILDTPEDLPSTDNSDTQDSQEESVIHQYLQATLAKIKNQIKAHKQPDCYINGDFFMRPKHAVFALHDAAVQGLQPNHLCYRDVFVWLPQCLPGAPSSFKCTCNKKLSKNGWNHKPIARRVKSLPADYFLLTNRFVCDSGRDDDPGCGRSWQGTDPHILAQLPRWVSVAFPAYISACGAIDKGLMSQMCNTFATRFGPSPFAEMMSEIQRKHHGELELMYFHAAQHRNMYGDKQIPAFSSFEDPLHYAGSPPSTQYLKAIFVDWLTAHRIFIERAQACLPADVMKVDHTFDYLKYMGGLHGQRIHEASYTNVNQFEELRSLALVPSKSLLYVTETLQKVAKGLEENGHPACSLLYTDSPQSEQQFHERITPSLKQDVEHVNPWTDFPAFESLKDLDIKFTEDVTFMDQFCGEILEKVDISPSSQSPLLLVAIAIQSVPESSSIQAIQLCTPYQNIVFKTTQIQSRAQFPPALRTILTSGSIIKIGCHIKQSLLELSTYYDDSEIRSSLKSNPAILDLGQHAKLKGVVSNALTPLESLAGLVLKKSFVPPPIPAPAPEIWTTSGYIQQLHQQVDCIWQIYLSLAGRDSVGLRLMQSQAQQNGYPVTMFQGDKPVAEGSIIWPCPSYIEVLDSEEGTRRHIRITKTRSLIMLTQVLIPGCIHALHSQCIQWIYEHGQQAVVTTSTLRSRAVGLASSSHTSLHHALLSPAPPSYSLDEQNISPLTLSIPDPGQPFSQVPTQEGNENLSENFENEGIVIDEHDDASEFFGEERQFRDVTATDNIDSFNINEKLPSRVLDDAFHFQDRLARLLPKKHSAFSSFMHDFSEAIFIRDKNDVTAVWAVLESKGINWDYAVRAKASVLNRRIRRYIPPRSILVDRLKVLFDGYKDIICSKKSGRSRPFFSKDANEMAQRLLETARRGFLSDPPGISLYYKMLTDKDGLTIYRTIRGTNSVEGGVHMAVRRVFGSLQASPELAECLLLNWILRRNCKVGYWNRTGKKYHGYFSPWIVDEITEISIDLGVKPSFKPPRVLSTRIATSETFGIQPLALDLAKRFNMTVLPPRHVTGVPHHRDVPVYALTRLSTKPINRLRYIQIRQRTLFPITPLFGFAEFARFKFLIKDPQFRIGTRNYPPHEAHRNHDWEKLAIHWNSLVHMQSRSETDANKRYYYKLPSHLERHFKRTLEYKSELSTLLMGTNAAALKPFHDLLAASDNYTVTLDAQMVPEFVPKIPIGEVDKCYRQNGK</sequence>
<feature type="region of interest" description="Disordered" evidence="1">
    <location>
        <begin position="1"/>
        <end position="26"/>
    </location>
</feature>
<dbReference type="EMBL" id="ML770257">
    <property type="protein sequence ID" value="KAE9384002.1"/>
    <property type="molecule type" value="Genomic_DNA"/>
</dbReference>
<feature type="compositionally biased region" description="Acidic residues" evidence="1">
    <location>
        <begin position="1"/>
        <end position="10"/>
    </location>
</feature>
<reference evidence="2" key="1">
    <citation type="journal article" date="2019" name="Environ. Microbiol.">
        <title>Fungal ecological strategies reflected in gene transcription - a case study of two litter decomposers.</title>
        <authorList>
            <person name="Barbi F."/>
            <person name="Kohler A."/>
            <person name="Barry K."/>
            <person name="Baskaran P."/>
            <person name="Daum C."/>
            <person name="Fauchery L."/>
            <person name="Ihrmark K."/>
            <person name="Kuo A."/>
            <person name="LaButti K."/>
            <person name="Lipzen A."/>
            <person name="Morin E."/>
            <person name="Grigoriev I.V."/>
            <person name="Henrissat B."/>
            <person name="Lindahl B."/>
            <person name="Martin F."/>
        </authorList>
    </citation>
    <scope>NUCLEOTIDE SEQUENCE</scope>
    <source>
        <strain evidence="2">JB14</strain>
    </source>
</reference>
<evidence type="ECO:0000256" key="1">
    <source>
        <dbReference type="SAM" id="MobiDB-lite"/>
    </source>
</evidence>
<dbReference type="Proteomes" id="UP000799118">
    <property type="component" value="Unassembled WGS sequence"/>
</dbReference>
<evidence type="ECO:0000313" key="3">
    <source>
        <dbReference type="Proteomes" id="UP000799118"/>
    </source>
</evidence>
<name>A0A6A4GEN5_9AGAR</name>
<organism evidence="2 3">
    <name type="scientific">Gymnopus androsaceus JB14</name>
    <dbReference type="NCBI Taxonomy" id="1447944"/>
    <lineage>
        <taxon>Eukaryota</taxon>
        <taxon>Fungi</taxon>
        <taxon>Dikarya</taxon>
        <taxon>Basidiomycota</taxon>
        <taxon>Agaricomycotina</taxon>
        <taxon>Agaricomycetes</taxon>
        <taxon>Agaricomycetidae</taxon>
        <taxon>Agaricales</taxon>
        <taxon>Marasmiineae</taxon>
        <taxon>Omphalotaceae</taxon>
        <taxon>Gymnopus</taxon>
    </lineage>
</organism>
<dbReference type="AlphaFoldDB" id="A0A6A4GEN5"/>
<proteinExistence type="predicted"/>
<dbReference type="Gene3D" id="3.30.420.10">
    <property type="entry name" value="Ribonuclease H-like superfamily/Ribonuclease H"/>
    <property type="match status" value="1"/>
</dbReference>
<protein>
    <submittedName>
        <fullName evidence="2">Uncharacterized protein</fullName>
    </submittedName>
</protein>
<gene>
    <name evidence="2" type="ORF">BT96DRAFT_842968</name>
</gene>
<keyword evidence="3" id="KW-1185">Reference proteome</keyword>
<evidence type="ECO:0000313" key="2">
    <source>
        <dbReference type="EMBL" id="KAE9384002.1"/>
    </source>
</evidence>
<dbReference type="OrthoDB" id="3049884at2759"/>
<dbReference type="GO" id="GO:0003676">
    <property type="term" value="F:nucleic acid binding"/>
    <property type="evidence" value="ECO:0007669"/>
    <property type="project" value="InterPro"/>
</dbReference>
<accession>A0A6A4GEN5</accession>